<evidence type="ECO:0000313" key="3">
    <source>
        <dbReference type="EMBL" id="AKG38036.1"/>
    </source>
</evidence>
<dbReference type="InterPro" id="IPR036265">
    <property type="entry name" value="HIT-like_sf"/>
</dbReference>
<evidence type="ECO:0000313" key="4">
    <source>
        <dbReference type="Proteomes" id="UP000067434"/>
    </source>
</evidence>
<dbReference type="KEGG" id="thf:MA03_00270"/>
<name>A0A0F7CKP8_9CREN</name>
<dbReference type="InterPro" id="IPR011146">
    <property type="entry name" value="HIT-like"/>
</dbReference>
<keyword evidence="4" id="KW-1185">Reference proteome</keyword>
<dbReference type="AlphaFoldDB" id="A0A0F7CKP8"/>
<comment type="caution">
    <text evidence="1">Lacks conserved residue(s) required for the propagation of feature annotation.</text>
</comment>
<dbReference type="GO" id="GO:0003824">
    <property type="term" value="F:catalytic activity"/>
    <property type="evidence" value="ECO:0007669"/>
    <property type="project" value="InterPro"/>
</dbReference>
<dbReference type="PANTHER" id="PTHR42763">
    <property type="entry name" value="ADP-GLUCOSE PHOSPHORYLASE"/>
    <property type="match status" value="1"/>
</dbReference>
<dbReference type="PROSITE" id="PS51084">
    <property type="entry name" value="HIT_2"/>
    <property type="match status" value="1"/>
</dbReference>
<reference evidence="3 4" key="1">
    <citation type="journal article" date="2015" name="Stand. Genomic Sci.">
        <title>Complete genome sequence of and proposal of Thermofilum uzonense sp. nov. a novel hyperthermophilic crenarchaeon and emended description of the genus Thermofilum.</title>
        <authorList>
            <person name="Toshchakov S.V."/>
            <person name="Korzhenkov A.A."/>
            <person name="Samarov N.I."/>
            <person name="Mazunin I.O."/>
            <person name="Mozhey O.I."/>
            <person name="Shmyr I.S."/>
            <person name="Derbikova K.S."/>
            <person name="Taranov E.A."/>
            <person name="Dominova I.N."/>
            <person name="Bonch-Osmolovskaya E.A."/>
            <person name="Patrushev M.V."/>
            <person name="Podosokorskaya O.A."/>
            <person name="Kublanov I.V."/>
        </authorList>
    </citation>
    <scope>NUCLEOTIDE SEQUENCE [LARGE SCALE GENOMIC DNA]</scope>
    <source>
        <strain evidence="3 4">1807-2</strain>
    </source>
</reference>
<accession>A0A0F7CKP8</accession>
<protein>
    <recommendedName>
        <fullName evidence="2">HIT domain-containing protein</fullName>
    </recommendedName>
</protein>
<dbReference type="SUPFAM" id="SSF54197">
    <property type="entry name" value="HIT-like"/>
    <property type="match status" value="1"/>
</dbReference>
<dbReference type="Pfam" id="PF01230">
    <property type="entry name" value="HIT"/>
    <property type="match status" value="1"/>
</dbReference>
<dbReference type="Proteomes" id="UP000067434">
    <property type="component" value="Chromosome"/>
</dbReference>
<evidence type="ECO:0000259" key="2">
    <source>
        <dbReference type="PROSITE" id="PS51084"/>
    </source>
</evidence>
<organism evidence="3 4">
    <name type="scientific">Infirmifilum uzonense</name>
    <dbReference type="NCBI Taxonomy" id="1550241"/>
    <lineage>
        <taxon>Archaea</taxon>
        <taxon>Thermoproteota</taxon>
        <taxon>Thermoprotei</taxon>
        <taxon>Thermofilales</taxon>
        <taxon>Thermofilaceae</taxon>
        <taxon>Infirmifilum</taxon>
    </lineage>
</organism>
<dbReference type="HOGENOM" id="CLU_693757_0_0_2"/>
<dbReference type="Gene3D" id="3.30.428.10">
    <property type="entry name" value="HIT-like"/>
    <property type="match status" value="1"/>
</dbReference>
<dbReference type="EMBL" id="CP009961">
    <property type="protein sequence ID" value="AKG38036.1"/>
    <property type="molecule type" value="Genomic_DNA"/>
</dbReference>
<feature type="domain" description="HIT" evidence="2">
    <location>
        <begin position="266"/>
        <end position="374"/>
    </location>
</feature>
<proteinExistence type="predicted"/>
<evidence type="ECO:0000256" key="1">
    <source>
        <dbReference type="PROSITE-ProRule" id="PRU00464"/>
    </source>
</evidence>
<dbReference type="STRING" id="1550241.MA03_00270"/>
<gene>
    <name evidence="3" type="ORF">MA03_00270</name>
</gene>
<dbReference type="PANTHER" id="PTHR42763:SF2">
    <property type="entry name" value="ADP-GLUCOSE PHOSPHORYLASE"/>
    <property type="match status" value="1"/>
</dbReference>
<dbReference type="PATRIC" id="fig|1550241.5.peg.53"/>
<sequence length="399" mass="45623">MKKLSQGVKAYMRLEEIPFMHWGVISRYNFSEDKIHLIPRKKWDPLSAAPIMLQDASGRLVPIGKWKGHFSYISPIRGSRPGGEERREGSTSDVFREIIEGRDYAIFVTVDANRFDGVFSTEPVMNEIKDAYAATIVNRYPAMVRVIDSELERTLRMRIEDEYTRIAHGINLVTFPVSKYYETFSEASVESLTWLFLSLIEAIKTGVDDARKRGFSLIPTYVFFNIGSLAGGTQPRLHAQTYIDLNQDGHGAYMENVLQAFDTMKGKCHICTSRHDNRIIFENNTWISWATSAPRRNFHVRIAPKRHVERITELDRIEITGLAETLIRISRGMDKAGVAHDRYVLIYSNPFGYNSFFHLFIDFVPFEKIGGIEVLDSVRVARIAPEEVARILRSAMSDG</sequence>
<dbReference type="InterPro" id="IPR053177">
    <property type="entry name" value="ADP-glucose_phosphorylase"/>
</dbReference>